<evidence type="ECO:0000256" key="2">
    <source>
        <dbReference type="ARBA" id="ARBA00022561"/>
    </source>
</evidence>
<keyword evidence="2" id="KW-0167">Capsid protein</keyword>
<keyword evidence="3" id="KW-0946">Virion</keyword>
<accession>A0A7D3QVN6</accession>
<gene>
    <name evidence="4" type="ORF">Fadolivirus_1_1026</name>
</gene>
<name>A0A7D3QVN6_9VIRU</name>
<organism evidence="4 5">
    <name type="scientific">Fadolivirus FV1/VV64</name>
    <dbReference type="NCBI Taxonomy" id="3070911"/>
    <lineage>
        <taxon>Viruses</taxon>
        <taxon>Varidnaviria</taxon>
        <taxon>Bamfordvirae</taxon>
        <taxon>Nucleocytoviricota</taxon>
        <taxon>Megaviricetes</taxon>
        <taxon>Imitervirales</taxon>
        <taxon>Mimiviridae</taxon>
        <taxon>Klosneuvirinae</taxon>
        <taxon>Fadolivirus</taxon>
        <taxon>Fadolivirus algeromassiliense</taxon>
    </lineage>
</organism>
<dbReference type="GO" id="GO:0019028">
    <property type="term" value="C:viral capsid"/>
    <property type="evidence" value="ECO:0007669"/>
    <property type="project" value="UniProtKB-KW"/>
</dbReference>
<evidence type="ECO:0000256" key="1">
    <source>
        <dbReference type="ARBA" id="ARBA00004328"/>
    </source>
</evidence>
<evidence type="ECO:0000256" key="3">
    <source>
        <dbReference type="ARBA" id="ARBA00022844"/>
    </source>
</evidence>
<protein>
    <submittedName>
        <fullName evidence="4">Capsid protein</fullName>
    </submittedName>
</protein>
<dbReference type="InterPro" id="IPR016112">
    <property type="entry name" value="VP_dsDNA_II"/>
</dbReference>
<dbReference type="SUPFAM" id="SSF49749">
    <property type="entry name" value="Group II dsDNA viruses VP"/>
    <property type="match status" value="1"/>
</dbReference>
<comment type="subcellular location">
    <subcellularLocation>
        <location evidence="1">Virion</location>
    </subcellularLocation>
</comment>
<proteinExistence type="predicted"/>
<dbReference type="EMBL" id="MT418680">
    <property type="protein sequence ID" value="QKF94484.1"/>
    <property type="molecule type" value="Genomic_DNA"/>
</dbReference>
<keyword evidence="5" id="KW-1185">Reference proteome</keyword>
<dbReference type="Gene3D" id="2.70.9.10">
    <property type="entry name" value="Adenovirus Type 2 Hexon, domain 4"/>
    <property type="match status" value="1"/>
</dbReference>
<evidence type="ECO:0000313" key="4">
    <source>
        <dbReference type="EMBL" id="QKF94484.1"/>
    </source>
</evidence>
<evidence type="ECO:0000313" key="5">
    <source>
        <dbReference type="Proteomes" id="UP001162001"/>
    </source>
</evidence>
<dbReference type="Proteomes" id="UP001162001">
    <property type="component" value="Segment"/>
</dbReference>
<reference evidence="4 5" key="1">
    <citation type="submission" date="2020-04" db="EMBL/GenBank/DDBJ databases">
        <title>Advantages and limits of metagenomic assembly and binning of a giant virus.</title>
        <authorList>
            <person name="Schulz F."/>
            <person name="Andreani J."/>
            <person name="Francis R."/>
            <person name="Boudjemaa H."/>
            <person name="Bou Khalil J.Y."/>
            <person name="Lee J."/>
            <person name="La Scola B."/>
            <person name="Woyke T."/>
        </authorList>
    </citation>
    <scope>NUCLEOTIDE SEQUENCE [LARGE SCALE GENOMIC DNA]</scope>
    <source>
        <strain evidence="4 5">FV1/VV64</strain>
    </source>
</reference>
<sequence length="217" mass="25150">MSQFGLIQLVAYTAGSTLLTNKNNKMICSEELSTYYEGIDGNISIPRVCDAMRELFLIIDLPPLPSDLFWKDNILTHLINCIELRVNGKTITLTKNYIKNLLVLNADKLSNKALFNNLTEDKRKKLSKKSNNIMLPLKLKDLFITEPNEVYLTVPFNFCVKYNISNKNLIETDEEYIVNDIKIGCKFIGVFYDTPYRNYMIHNYETIIQNQKFVLEI</sequence>